<gene>
    <name evidence="2" type="ORF">GCM10011487_66140</name>
</gene>
<dbReference type="Pfam" id="PF20408">
    <property type="entry name" value="Abhydrolase_11"/>
    <property type="match status" value="1"/>
</dbReference>
<keyword evidence="3" id="KW-1185">Reference proteome</keyword>
<dbReference type="Gene3D" id="3.40.50.1820">
    <property type="entry name" value="alpha/beta hydrolase"/>
    <property type="match status" value="1"/>
</dbReference>
<name>A0A829YME0_9GAMM</name>
<dbReference type="InterPro" id="IPR029058">
    <property type="entry name" value="AB_hydrolase_fold"/>
</dbReference>
<dbReference type="PANTHER" id="PTHR13136">
    <property type="entry name" value="TESTIS DEVELOPMENT PROTEIN PRTD"/>
    <property type="match status" value="1"/>
</dbReference>
<evidence type="ECO:0000259" key="1">
    <source>
        <dbReference type="Pfam" id="PF20408"/>
    </source>
</evidence>
<reference evidence="3" key="1">
    <citation type="submission" date="2020-01" db="EMBL/GenBank/DDBJ databases">
        <title>'Steroidobacter agaridevorans' sp. nov., agar-degrading bacteria isolated from rhizosphere soils.</title>
        <authorList>
            <person name="Ikenaga M."/>
            <person name="Kataoka M."/>
            <person name="Murouchi A."/>
            <person name="Katsuragi S."/>
            <person name="Sakai M."/>
        </authorList>
    </citation>
    <scope>NUCLEOTIDE SEQUENCE [LARGE SCALE GENOMIC DNA]</scope>
    <source>
        <strain evidence="3">YU21-B</strain>
    </source>
</reference>
<accession>A0A829YME0</accession>
<keyword evidence="2" id="KW-0378">Hydrolase</keyword>
<feature type="domain" description="KANL3/Tex30 alpha/beta hydrolase-like" evidence="1">
    <location>
        <begin position="1"/>
        <end position="180"/>
    </location>
</feature>
<evidence type="ECO:0000313" key="2">
    <source>
        <dbReference type="EMBL" id="GFE84614.1"/>
    </source>
</evidence>
<comment type="caution">
    <text evidence="2">The sequence shown here is derived from an EMBL/GenBank/DDBJ whole genome shotgun (WGS) entry which is preliminary data.</text>
</comment>
<dbReference type="PANTHER" id="PTHR13136:SF11">
    <property type="entry name" value="TESTIS-EXPRESSED PROTEIN 30"/>
    <property type="match status" value="1"/>
</dbReference>
<proteinExistence type="predicted"/>
<dbReference type="SUPFAM" id="SSF53474">
    <property type="entry name" value="alpha/beta-Hydrolases"/>
    <property type="match status" value="1"/>
</dbReference>
<dbReference type="Proteomes" id="UP000445000">
    <property type="component" value="Unassembled WGS sequence"/>
</dbReference>
<dbReference type="InterPro" id="IPR046879">
    <property type="entry name" value="KANL3/Tex30_Abhydrolase"/>
</dbReference>
<dbReference type="GO" id="GO:0016787">
    <property type="term" value="F:hydrolase activity"/>
    <property type="evidence" value="ECO:0007669"/>
    <property type="project" value="UniProtKB-KW"/>
</dbReference>
<organism evidence="2 3">
    <name type="scientific">Steroidobacter agaridevorans</name>
    <dbReference type="NCBI Taxonomy" id="2695856"/>
    <lineage>
        <taxon>Bacteria</taxon>
        <taxon>Pseudomonadati</taxon>
        <taxon>Pseudomonadota</taxon>
        <taxon>Gammaproteobacteria</taxon>
        <taxon>Steroidobacterales</taxon>
        <taxon>Steroidobacteraceae</taxon>
        <taxon>Steroidobacter</taxon>
    </lineage>
</organism>
<evidence type="ECO:0000313" key="3">
    <source>
        <dbReference type="Proteomes" id="UP000445000"/>
    </source>
</evidence>
<dbReference type="AlphaFoldDB" id="A0A829YME0"/>
<sequence length="183" mass="19814">MTHAFMADLANALEARQIGTLRYNFPYMESGSKRPDPPALCHATVRAAVEEARKLAPGVALIAGGKSFGGRMTSQAQATKPLAEVRGLAFVGFPLHPAKKPSTERATHLSDVKIPMLFLQGTRDELADLTLLEPIVQKLGPSATMKRIDGADHSFHVLARSGRNDREVMEELAETIASWAAKL</sequence>
<dbReference type="EMBL" id="BLJN01000009">
    <property type="protein sequence ID" value="GFE84614.1"/>
    <property type="molecule type" value="Genomic_DNA"/>
</dbReference>
<protein>
    <submittedName>
        <fullName evidence="2">Alpha/beta hydrolase</fullName>
    </submittedName>
</protein>
<dbReference type="InterPro" id="IPR026555">
    <property type="entry name" value="NSL3/Tex30"/>
</dbReference>